<proteinExistence type="predicted"/>
<accession>A0ABU0F3F1</accession>
<reference evidence="1 2" key="1">
    <citation type="submission" date="2023-07" db="EMBL/GenBank/DDBJ databases">
        <title>Sequencing the genomes of 1000 actinobacteria strains.</title>
        <authorList>
            <person name="Klenk H.-P."/>
        </authorList>
    </citation>
    <scope>NUCLEOTIDE SEQUENCE [LARGE SCALE GENOMIC DNA]</scope>
    <source>
        <strain evidence="1 2">DSM 45805</strain>
    </source>
</reference>
<sequence>MAYKITHVSRAQEIRFPTQAAAEHYADRLGGGLDKWRVREAGAETPDAAGQSAQRG</sequence>
<gene>
    <name evidence="1" type="ORF">FB470_005902</name>
</gene>
<organism evidence="1 2">
    <name type="scientific">Amycolatopsis thermophila</name>
    <dbReference type="NCBI Taxonomy" id="206084"/>
    <lineage>
        <taxon>Bacteria</taxon>
        <taxon>Bacillati</taxon>
        <taxon>Actinomycetota</taxon>
        <taxon>Actinomycetes</taxon>
        <taxon>Pseudonocardiales</taxon>
        <taxon>Pseudonocardiaceae</taxon>
        <taxon>Amycolatopsis</taxon>
    </lineage>
</organism>
<dbReference type="EMBL" id="JAUSUT010000001">
    <property type="protein sequence ID" value="MDQ0381908.1"/>
    <property type="molecule type" value="Genomic_DNA"/>
</dbReference>
<name>A0ABU0F3F1_9PSEU</name>
<dbReference type="RefSeq" id="WP_306996657.1">
    <property type="nucleotide sequence ID" value="NZ_JAUSUT010000001.1"/>
</dbReference>
<evidence type="ECO:0000313" key="1">
    <source>
        <dbReference type="EMBL" id="MDQ0381908.1"/>
    </source>
</evidence>
<evidence type="ECO:0000313" key="2">
    <source>
        <dbReference type="Proteomes" id="UP001229651"/>
    </source>
</evidence>
<keyword evidence="2" id="KW-1185">Reference proteome</keyword>
<protein>
    <submittedName>
        <fullName evidence="1">Uncharacterized protein</fullName>
    </submittedName>
</protein>
<comment type="caution">
    <text evidence="1">The sequence shown here is derived from an EMBL/GenBank/DDBJ whole genome shotgun (WGS) entry which is preliminary data.</text>
</comment>
<dbReference type="Proteomes" id="UP001229651">
    <property type="component" value="Unassembled WGS sequence"/>
</dbReference>